<name>A0ABD0K189_9CAEN</name>
<feature type="compositionally biased region" description="Basic and acidic residues" evidence="1">
    <location>
        <begin position="1"/>
        <end position="11"/>
    </location>
</feature>
<accession>A0ABD0K189</accession>
<gene>
    <name evidence="2" type="ORF">BaRGS_00027957</name>
</gene>
<evidence type="ECO:0000256" key="1">
    <source>
        <dbReference type="SAM" id="MobiDB-lite"/>
    </source>
</evidence>
<reference evidence="2 3" key="1">
    <citation type="journal article" date="2023" name="Sci. Data">
        <title>Genome assembly of the Korean intertidal mud-creeper Batillaria attramentaria.</title>
        <authorList>
            <person name="Patra A.K."/>
            <person name="Ho P.T."/>
            <person name="Jun S."/>
            <person name="Lee S.J."/>
            <person name="Kim Y."/>
            <person name="Won Y.J."/>
        </authorList>
    </citation>
    <scope>NUCLEOTIDE SEQUENCE [LARGE SCALE GENOMIC DNA]</scope>
    <source>
        <strain evidence="2">Wonlab-2016</strain>
    </source>
</reference>
<keyword evidence="3" id="KW-1185">Reference proteome</keyword>
<dbReference type="AlphaFoldDB" id="A0ABD0K189"/>
<feature type="non-terminal residue" evidence="2">
    <location>
        <position position="1"/>
    </location>
</feature>
<comment type="caution">
    <text evidence="2">The sequence shown here is derived from an EMBL/GenBank/DDBJ whole genome shotgun (WGS) entry which is preliminary data.</text>
</comment>
<dbReference type="Proteomes" id="UP001519460">
    <property type="component" value="Unassembled WGS sequence"/>
</dbReference>
<sequence length="108" mass="11724">LQAADNKDSPKSKRITFQEWETDELAERDRQQHLQVNANDSSSAVPGRRIGRLLPPSPLPPSCSPLPGDFYPRAASPLPSACGPGGYGVQLVLDVGRSPTDPRCYILQ</sequence>
<evidence type="ECO:0000313" key="2">
    <source>
        <dbReference type="EMBL" id="KAK7480791.1"/>
    </source>
</evidence>
<dbReference type="EMBL" id="JACVVK020000274">
    <property type="protein sequence ID" value="KAK7480791.1"/>
    <property type="molecule type" value="Genomic_DNA"/>
</dbReference>
<feature type="non-terminal residue" evidence="2">
    <location>
        <position position="108"/>
    </location>
</feature>
<evidence type="ECO:0000313" key="3">
    <source>
        <dbReference type="Proteomes" id="UP001519460"/>
    </source>
</evidence>
<feature type="compositionally biased region" description="Polar residues" evidence="1">
    <location>
        <begin position="33"/>
        <end position="44"/>
    </location>
</feature>
<feature type="region of interest" description="Disordered" evidence="1">
    <location>
        <begin position="29"/>
        <end position="59"/>
    </location>
</feature>
<organism evidence="2 3">
    <name type="scientific">Batillaria attramentaria</name>
    <dbReference type="NCBI Taxonomy" id="370345"/>
    <lineage>
        <taxon>Eukaryota</taxon>
        <taxon>Metazoa</taxon>
        <taxon>Spiralia</taxon>
        <taxon>Lophotrochozoa</taxon>
        <taxon>Mollusca</taxon>
        <taxon>Gastropoda</taxon>
        <taxon>Caenogastropoda</taxon>
        <taxon>Sorbeoconcha</taxon>
        <taxon>Cerithioidea</taxon>
        <taxon>Batillariidae</taxon>
        <taxon>Batillaria</taxon>
    </lineage>
</organism>
<proteinExistence type="predicted"/>
<feature type="region of interest" description="Disordered" evidence="1">
    <location>
        <begin position="1"/>
        <end position="20"/>
    </location>
</feature>
<protein>
    <submittedName>
        <fullName evidence="2">Uncharacterized protein</fullName>
    </submittedName>
</protein>